<reference evidence="3 4" key="1">
    <citation type="submission" date="2017-05" db="EMBL/GenBank/DDBJ databases">
        <authorList>
            <person name="Varghese N."/>
            <person name="Submissions S."/>
        </authorList>
    </citation>
    <scope>NUCLEOTIDE SEQUENCE [LARGE SCALE GENOMIC DNA]</scope>
    <source>
        <strain evidence="3 4">DSM 27040</strain>
    </source>
</reference>
<dbReference type="InterPro" id="IPR029046">
    <property type="entry name" value="LolA/LolB/LppX"/>
</dbReference>
<dbReference type="Proteomes" id="UP000319040">
    <property type="component" value="Unassembled WGS sequence"/>
</dbReference>
<dbReference type="Gene3D" id="2.50.20.10">
    <property type="entry name" value="Lipoprotein localisation LolA/LolB/LppX"/>
    <property type="match status" value="1"/>
</dbReference>
<dbReference type="PANTHER" id="PTHR35869">
    <property type="entry name" value="OUTER-MEMBRANE LIPOPROTEIN CARRIER PROTEIN"/>
    <property type="match status" value="1"/>
</dbReference>
<evidence type="ECO:0000256" key="2">
    <source>
        <dbReference type="SAM" id="SignalP"/>
    </source>
</evidence>
<keyword evidence="1 2" id="KW-0732">Signal</keyword>
<dbReference type="CDD" id="cd16325">
    <property type="entry name" value="LolA"/>
    <property type="match status" value="1"/>
</dbReference>
<name>A0A521BXG3_SACCC</name>
<keyword evidence="3" id="KW-0449">Lipoprotein</keyword>
<dbReference type="EMBL" id="FXTB01000002">
    <property type="protein sequence ID" value="SMO51150.1"/>
    <property type="molecule type" value="Genomic_DNA"/>
</dbReference>
<evidence type="ECO:0000313" key="3">
    <source>
        <dbReference type="EMBL" id="SMO51150.1"/>
    </source>
</evidence>
<feature type="chain" id="PRO_5022204897" evidence="2">
    <location>
        <begin position="18"/>
        <end position="212"/>
    </location>
</feature>
<protein>
    <submittedName>
        <fullName evidence="3">Outer membrane lipoprotein-sorting protein</fullName>
    </submittedName>
</protein>
<organism evidence="3 4">
    <name type="scientific">Saccharicrinis carchari</name>
    <dbReference type="NCBI Taxonomy" id="1168039"/>
    <lineage>
        <taxon>Bacteria</taxon>
        <taxon>Pseudomonadati</taxon>
        <taxon>Bacteroidota</taxon>
        <taxon>Bacteroidia</taxon>
        <taxon>Marinilabiliales</taxon>
        <taxon>Marinilabiliaceae</taxon>
        <taxon>Saccharicrinis</taxon>
    </lineage>
</organism>
<evidence type="ECO:0000313" key="4">
    <source>
        <dbReference type="Proteomes" id="UP000319040"/>
    </source>
</evidence>
<proteinExistence type="predicted"/>
<dbReference type="PANTHER" id="PTHR35869:SF1">
    <property type="entry name" value="OUTER-MEMBRANE LIPOPROTEIN CARRIER PROTEIN"/>
    <property type="match status" value="1"/>
</dbReference>
<dbReference type="Pfam" id="PF16584">
    <property type="entry name" value="LolA_2"/>
    <property type="match status" value="1"/>
</dbReference>
<sequence>MKKLLVLLCLIPGFAFAQNSEKAKEILDKVTAKTKTYTTIKADFSFSLENLQEDIKEEYQGTIAIKGDKYKAHLMDVDTYFDGKTLWTHMIDVEEVNVDEPDPDDEDSLNPATIFTIYQSGFKYAYMGEKVSNGVAVHSIDLFPIKRDKPYSRINLEVKKDDMQLHQIKQVSKDGNNYTIAIKELVPNIAMDDNMFVFDPNAHPEVDVIDMR</sequence>
<accession>A0A521BXG3</accession>
<dbReference type="RefSeq" id="WP_142532434.1">
    <property type="nucleotide sequence ID" value="NZ_FXTB01000002.1"/>
</dbReference>
<dbReference type="OrthoDB" id="9810685at2"/>
<gene>
    <name evidence="3" type="ORF">SAMN06265379_102118</name>
</gene>
<keyword evidence="4" id="KW-1185">Reference proteome</keyword>
<evidence type="ECO:0000256" key="1">
    <source>
        <dbReference type="ARBA" id="ARBA00022729"/>
    </source>
</evidence>
<dbReference type="SUPFAM" id="SSF89392">
    <property type="entry name" value="Prokaryotic lipoproteins and lipoprotein localization factors"/>
    <property type="match status" value="1"/>
</dbReference>
<dbReference type="AlphaFoldDB" id="A0A521BXG3"/>
<dbReference type="InterPro" id="IPR004564">
    <property type="entry name" value="OM_lipoprot_carrier_LolA-like"/>
</dbReference>
<feature type="signal peptide" evidence="2">
    <location>
        <begin position="1"/>
        <end position="17"/>
    </location>
</feature>